<gene>
    <name evidence="2" type="ORF">SAMN04487892_2027</name>
</gene>
<feature type="transmembrane region" description="Helical" evidence="1">
    <location>
        <begin position="6"/>
        <end position="25"/>
    </location>
</feature>
<evidence type="ECO:0000313" key="2">
    <source>
        <dbReference type="EMBL" id="SDW66261.1"/>
    </source>
</evidence>
<keyword evidence="1" id="KW-0472">Membrane</keyword>
<reference evidence="3" key="1">
    <citation type="submission" date="2016-10" db="EMBL/GenBank/DDBJ databases">
        <authorList>
            <person name="Varghese N."/>
            <person name="Submissions S."/>
        </authorList>
    </citation>
    <scope>NUCLEOTIDE SEQUENCE [LARGE SCALE GENOMIC DNA]</scope>
    <source>
        <strain evidence="3">DSM 25030</strain>
    </source>
</reference>
<evidence type="ECO:0000313" key="3">
    <source>
        <dbReference type="Proteomes" id="UP000199592"/>
    </source>
</evidence>
<name>A0A1H2VD38_9FLAO</name>
<dbReference type="Proteomes" id="UP000199592">
    <property type="component" value="Unassembled WGS sequence"/>
</dbReference>
<protein>
    <submittedName>
        <fullName evidence="2">Uncharacterized protein</fullName>
    </submittedName>
</protein>
<proteinExistence type="predicted"/>
<dbReference type="EMBL" id="FNMY01000002">
    <property type="protein sequence ID" value="SDW66261.1"/>
    <property type="molecule type" value="Genomic_DNA"/>
</dbReference>
<keyword evidence="3" id="KW-1185">Reference proteome</keyword>
<organism evidence="2 3">
    <name type="scientific">Flagellimonas zhangzhouensis</name>
    <dbReference type="NCBI Taxonomy" id="1073328"/>
    <lineage>
        <taxon>Bacteria</taxon>
        <taxon>Pseudomonadati</taxon>
        <taxon>Bacteroidota</taxon>
        <taxon>Flavobacteriia</taxon>
        <taxon>Flavobacteriales</taxon>
        <taxon>Flavobacteriaceae</taxon>
        <taxon>Flagellimonas</taxon>
    </lineage>
</organism>
<accession>A0A1H2VD38</accession>
<keyword evidence="1" id="KW-0812">Transmembrane</keyword>
<evidence type="ECO:0000256" key="1">
    <source>
        <dbReference type="SAM" id="Phobius"/>
    </source>
</evidence>
<dbReference type="AlphaFoldDB" id="A0A1H2VD38"/>
<sequence length="41" mass="4792">MLLKIVLFFNVISVAMAIYMLISYLKEKKNKNNENRSDDAI</sequence>
<keyword evidence="1" id="KW-1133">Transmembrane helix</keyword>
<dbReference type="STRING" id="1073328.SAMN05216294_0266"/>